<dbReference type="InterPro" id="IPR027417">
    <property type="entry name" value="P-loop_NTPase"/>
</dbReference>
<organism evidence="18 19">
    <name type="scientific">Phasianus colchicus</name>
    <name type="common">Common pheasant</name>
    <dbReference type="NCBI Taxonomy" id="9054"/>
    <lineage>
        <taxon>Eukaryota</taxon>
        <taxon>Metazoa</taxon>
        <taxon>Chordata</taxon>
        <taxon>Craniata</taxon>
        <taxon>Vertebrata</taxon>
        <taxon>Euteleostomi</taxon>
        <taxon>Archelosauria</taxon>
        <taxon>Archosauria</taxon>
        <taxon>Dinosauria</taxon>
        <taxon>Saurischia</taxon>
        <taxon>Theropoda</taxon>
        <taxon>Coelurosauria</taxon>
        <taxon>Aves</taxon>
        <taxon>Neognathae</taxon>
        <taxon>Galloanserae</taxon>
        <taxon>Galliformes</taxon>
        <taxon>Phasianidae</taxon>
        <taxon>Phasianinae</taxon>
        <taxon>Phasianus</taxon>
    </lineage>
</organism>
<comment type="similarity">
    <text evidence="5">Belongs to the TRAFAC class TrmE-Era-EngA-EngB-Septin-like GTPase superfamily. AIG1/Toc34/Toc159-like paraseptin GTPase family. IAN subfamily.</text>
</comment>
<evidence type="ECO:0000259" key="17">
    <source>
        <dbReference type="PROSITE" id="PS51720"/>
    </source>
</evidence>
<dbReference type="Ensembl" id="ENSPCLT00000024804.1">
    <property type="protein sequence ID" value="ENSPCLP00000018590.1"/>
    <property type="gene ID" value="ENSPCLG00000015606.1"/>
</dbReference>
<sequence>MGEKRTYGSPTEGLWGGNSMELWLTHVSACSPGSELRMLLVGKTGSGKSATGNSILGKNAFDSGCAAHGVTQVYKEDKTRIHGRTVVVVDTPGVFDTMDFSRRTADKIKDGLRCLDEGVHAILLVIRLGQITKEVEQVAEWVTKIFHTEGERYTIVLFTRADELEDPAGLKGFIDGNQFLKGLVAKCGNRCIAFNNKATREAKDRQVAELIRMIDAMVKKNHDAPCYTREMLEKGRRPPGPRGSEELGRERRPPELRLLLVGKSGGGRSATGNSILGRAAFESRLSTRAVTQRSERQSGSWRGYGVHVVDTPDAFDSPERSAQCRREIARCALLSAPGPHALLLVTQLGRFTQEDEAAVRQVWRLFGRGAAERTVVVFTRGDELRGGSLRRHVEDTGTAALRELLRDCGGRCCAFDNRAAGAAVEERVGELLETTAMSCVFLCIILVGKTGNGKSATGNTILGREAFISTLSAESVTREYEKEEGHFSGRSIEVVDTPGLFDTKEVNEKTAEKIKNAFKKLYAGVHAIILVMQLARISKEEQEVAKLVTDIFHTKAERYTILLFTRVDELKDPKGLKGFIEQSPYLKELAAKCGNRYIGFSNGVTGDARDRQVTELINMIDTMVEQNRSAPRYTQEMMDEDTRTFREKFCTIL</sequence>
<dbReference type="FunFam" id="3.40.50.300:FF:000366">
    <property type="entry name" value="GTPase, IMAP family member 2"/>
    <property type="match status" value="2"/>
</dbReference>
<evidence type="ECO:0000256" key="15">
    <source>
        <dbReference type="ARBA" id="ARBA00077278"/>
    </source>
</evidence>
<evidence type="ECO:0000313" key="18">
    <source>
        <dbReference type="Ensembl" id="ENSPCLP00000018590.1"/>
    </source>
</evidence>
<keyword evidence="19" id="KW-1185">Reference proteome</keyword>
<evidence type="ECO:0000256" key="4">
    <source>
        <dbReference type="ARBA" id="ARBA00004555"/>
    </source>
</evidence>
<evidence type="ECO:0000256" key="13">
    <source>
        <dbReference type="ARBA" id="ARBA00056809"/>
    </source>
</evidence>
<dbReference type="CDD" id="cd01852">
    <property type="entry name" value="AIG1"/>
    <property type="match status" value="1"/>
</dbReference>
<comment type="subcellular location">
    <subcellularLocation>
        <location evidence="3">Cytoplasm</location>
        <location evidence="3">Cytosol</location>
    </subcellularLocation>
    <subcellularLocation>
        <location evidence="2">Endoplasmic reticulum</location>
    </subcellularLocation>
    <subcellularLocation>
        <location evidence="4">Golgi apparatus</location>
    </subcellularLocation>
    <subcellularLocation>
        <location evidence="1">Mitochondrion</location>
    </subcellularLocation>
</comment>
<evidence type="ECO:0000256" key="10">
    <source>
        <dbReference type="ARBA" id="ARBA00023034"/>
    </source>
</evidence>
<reference evidence="18" key="2">
    <citation type="submission" date="2025-09" db="UniProtKB">
        <authorList>
            <consortium name="Ensembl"/>
        </authorList>
    </citation>
    <scope>IDENTIFICATION</scope>
</reference>
<keyword evidence="11" id="KW-0496">Mitochondrion</keyword>
<evidence type="ECO:0000256" key="8">
    <source>
        <dbReference type="ARBA" id="ARBA00022741"/>
    </source>
</evidence>
<dbReference type="FunFam" id="3.40.50.300:FF:000536">
    <property type="entry name" value="GTPase IMAP family member 8"/>
    <property type="match status" value="1"/>
</dbReference>
<accession>A0A669QFQ9</accession>
<evidence type="ECO:0000256" key="5">
    <source>
        <dbReference type="ARBA" id="ARBA00008535"/>
    </source>
</evidence>
<feature type="compositionally biased region" description="Basic and acidic residues" evidence="16">
    <location>
        <begin position="243"/>
        <end position="253"/>
    </location>
</feature>
<dbReference type="Pfam" id="PF04548">
    <property type="entry name" value="AIG1"/>
    <property type="match status" value="3"/>
</dbReference>
<dbReference type="GO" id="GO:0005829">
    <property type="term" value="C:cytosol"/>
    <property type="evidence" value="ECO:0007669"/>
    <property type="project" value="UniProtKB-SubCell"/>
</dbReference>
<feature type="region of interest" description="Disordered" evidence="16">
    <location>
        <begin position="231"/>
        <end position="253"/>
    </location>
</feature>
<keyword evidence="12" id="KW-0342">GTP-binding</keyword>
<evidence type="ECO:0000256" key="12">
    <source>
        <dbReference type="ARBA" id="ARBA00023134"/>
    </source>
</evidence>
<keyword evidence="8" id="KW-0547">Nucleotide-binding</keyword>
<dbReference type="Gene3D" id="3.40.50.300">
    <property type="entry name" value="P-loop containing nucleotide triphosphate hydrolases"/>
    <property type="match status" value="3"/>
</dbReference>
<comment type="function">
    <text evidence="13">Exerts an anti-apoptotic effect in the immune system and is involved in responses to infections.</text>
</comment>
<protein>
    <recommendedName>
        <fullName evidence="14">GTPase IMAP family member 8</fullName>
    </recommendedName>
    <alternativeName>
        <fullName evidence="15">Immune-associated nucleotide-binding protein 9</fullName>
    </alternativeName>
</protein>
<dbReference type="InterPro" id="IPR006703">
    <property type="entry name" value="G_AIG1"/>
</dbReference>
<dbReference type="GO" id="GO:0005794">
    <property type="term" value="C:Golgi apparatus"/>
    <property type="evidence" value="ECO:0007669"/>
    <property type="project" value="UniProtKB-SubCell"/>
</dbReference>
<dbReference type="PANTHER" id="PTHR10903">
    <property type="entry name" value="GTPASE, IMAP FAMILY MEMBER-RELATED"/>
    <property type="match status" value="1"/>
</dbReference>
<dbReference type="GO" id="GO:0005783">
    <property type="term" value="C:endoplasmic reticulum"/>
    <property type="evidence" value="ECO:0007669"/>
    <property type="project" value="UniProtKB-SubCell"/>
</dbReference>
<dbReference type="AlphaFoldDB" id="A0A669QFQ9"/>
<evidence type="ECO:0000313" key="19">
    <source>
        <dbReference type="Proteomes" id="UP000472261"/>
    </source>
</evidence>
<evidence type="ECO:0000256" key="16">
    <source>
        <dbReference type="SAM" id="MobiDB-lite"/>
    </source>
</evidence>
<reference evidence="18" key="1">
    <citation type="submission" date="2025-08" db="UniProtKB">
        <authorList>
            <consortium name="Ensembl"/>
        </authorList>
    </citation>
    <scope>IDENTIFICATION</scope>
</reference>
<keyword evidence="7" id="KW-0677">Repeat</keyword>
<dbReference type="InterPro" id="IPR045058">
    <property type="entry name" value="GIMA/IAN/Toc"/>
</dbReference>
<keyword evidence="10" id="KW-0333">Golgi apparatus</keyword>
<evidence type="ECO:0000256" key="14">
    <source>
        <dbReference type="ARBA" id="ARBA00073539"/>
    </source>
</evidence>
<dbReference type="SUPFAM" id="SSF52540">
    <property type="entry name" value="P-loop containing nucleoside triphosphate hydrolases"/>
    <property type="match status" value="3"/>
</dbReference>
<proteinExistence type="inferred from homology"/>
<dbReference type="Proteomes" id="UP000472261">
    <property type="component" value="Unplaced"/>
</dbReference>
<dbReference type="GO" id="GO:0005739">
    <property type="term" value="C:mitochondrion"/>
    <property type="evidence" value="ECO:0007669"/>
    <property type="project" value="UniProtKB-SubCell"/>
</dbReference>
<feature type="domain" description="AIG1-type G" evidence="17">
    <location>
        <begin position="33"/>
        <end position="236"/>
    </location>
</feature>
<evidence type="ECO:0000256" key="6">
    <source>
        <dbReference type="ARBA" id="ARBA00022490"/>
    </source>
</evidence>
<keyword evidence="6" id="KW-0963">Cytoplasm</keyword>
<evidence type="ECO:0000256" key="2">
    <source>
        <dbReference type="ARBA" id="ARBA00004240"/>
    </source>
</evidence>
<evidence type="ECO:0000256" key="9">
    <source>
        <dbReference type="ARBA" id="ARBA00022824"/>
    </source>
</evidence>
<feature type="domain" description="AIG1-type G" evidence="17">
    <location>
        <begin position="466"/>
        <end position="642"/>
    </location>
</feature>
<evidence type="ECO:0000256" key="1">
    <source>
        <dbReference type="ARBA" id="ARBA00004173"/>
    </source>
</evidence>
<feature type="domain" description="AIG1-type G" evidence="17">
    <location>
        <begin position="253"/>
        <end position="465"/>
    </location>
</feature>
<name>A0A669QFQ9_PHACC</name>
<evidence type="ECO:0000256" key="11">
    <source>
        <dbReference type="ARBA" id="ARBA00023128"/>
    </source>
</evidence>
<keyword evidence="9" id="KW-0256">Endoplasmic reticulum</keyword>
<dbReference type="GO" id="GO:0005525">
    <property type="term" value="F:GTP binding"/>
    <property type="evidence" value="ECO:0007669"/>
    <property type="project" value="UniProtKB-KW"/>
</dbReference>
<dbReference type="PROSITE" id="PS51720">
    <property type="entry name" value="G_AIG1"/>
    <property type="match status" value="3"/>
</dbReference>
<evidence type="ECO:0000256" key="7">
    <source>
        <dbReference type="ARBA" id="ARBA00022737"/>
    </source>
</evidence>
<dbReference type="PANTHER" id="PTHR10903:SF170">
    <property type="entry name" value="GTPASE IMAP FAMILY MEMBER 7"/>
    <property type="match status" value="1"/>
</dbReference>
<evidence type="ECO:0000256" key="3">
    <source>
        <dbReference type="ARBA" id="ARBA00004514"/>
    </source>
</evidence>